<comment type="similarity">
    <text evidence="4">Belongs to the RBR family. Ariadne subfamily.</text>
</comment>
<feature type="transmembrane region" description="Helical" evidence="14">
    <location>
        <begin position="252"/>
        <end position="272"/>
    </location>
</feature>
<sequence length="282" mass="32525">MGNSLPKSPQIAPPHTQNQHQQQEELQQPGGGESEDESGEFTCEICVEPAPKSEKKFRNGDKCHHPFCTDCVAKYIRVEVEDNNSGRVRCPAFGCRHELEPMECAEVVGPALFVRWCDVLCESAIVGMERCYCPNVRCNELIVNECGEMAGKSKCPNCKEMFCFECKRSWHAGFTCEESGEHRDGADVAFGRLVEQNKWRRCPRCRHFVELMEGCPIVRCRCGSSFCYRCEVLVDKPWCRCMTSSLRHCRVWCYRMCILILFLNFALLFWLWGIKKHKRINK</sequence>
<keyword evidence="14" id="KW-0472">Membrane</keyword>
<evidence type="ECO:0000256" key="4">
    <source>
        <dbReference type="ARBA" id="ARBA00005884"/>
    </source>
</evidence>
<evidence type="ECO:0000313" key="18">
    <source>
        <dbReference type="Proteomes" id="UP001567538"/>
    </source>
</evidence>
<keyword evidence="9 12" id="KW-0863">Zinc-finger</keyword>
<evidence type="ECO:0000256" key="6">
    <source>
        <dbReference type="ARBA" id="ARBA00022679"/>
    </source>
</evidence>
<dbReference type="PANTHER" id="PTHR11685">
    <property type="entry name" value="RBR FAMILY RING FINGER AND IBR DOMAIN-CONTAINING"/>
    <property type="match status" value="1"/>
</dbReference>
<evidence type="ECO:0000256" key="2">
    <source>
        <dbReference type="ARBA" id="ARBA00001947"/>
    </source>
</evidence>
<keyword evidence="10" id="KW-0833">Ubl conjugation pathway</keyword>
<dbReference type="EMBL" id="JBEAFC010000009">
    <property type="protein sequence ID" value="KAL1541122.1"/>
    <property type="molecule type" value="Genomic_DNA"/>
</dbReference>
<evidence type="ECO:0000256" key="3">
    <source>
        <dbReference type="ARBA" id="ARBA00003976"/>
    </source>
</evidence>
<dbReference type="Pfam" id="PF01485">
    <property type="entry name" value="IBR"/>
    <property type="match status" value="2"/>
</dbReference>
<dbReference type="InterPro" id="IPR001841">
    <property type="entry name" value="Znf_RING"/>
</dbReference>
<gene>
    <name evidence="17" type="ORF">AAHA92_25380</name>
</gene>
<comment type="cofactor">
    <cofactor evidence="2">
        <name>Zn(2+)</name>
        <dbReference type="ChEBI" id="CHEBI:29105"/>
    </cofactor>
</comment>
<keyword evidence="14" id="KW-1133">Transmembrane helix</keyword>
<dbReference type="SUPFAM" id="SSF57850">
    <property type="entry name" value="RING/U-box"/>
    <property type="match status" value="2"/>
</dbReference>
<evidence type="ECO:0000256" key="14">
    <source>
        <dbReference type="SAM" id="Phobius"/>
    </source>
</evidence>
<dbReference type="InterPro" id="IPR044066">
    <property type="entry name" value="TRIAD_supradom"/>
</dbReference>
<dbReference type="SMART" id="SM00647">
    <property type="entry name" value="IBR"/>
    <property type="match status" value="1"/>
</dbReference>
<dbReference type="InterPro" id="IPR013083">
    <property type="entry name" value="Znf_RING/FYVE/PHD"/>
</dbReference>
<evidence type="ECO:0000256" key="10">
    <source>
        <dbReference type="ARBA" id="ARBA00022786"/>
    </source>
</evidence>
<keyword evidence="6 17" id="KW-0808">Transferase</keyword>
<evidence type="ECO:0000259" key="16">
    <source>
        <dbReference type="PROSITE" id="PS51873"/>
    </source>
</evidence>
<keyword evidence="18" id="KW-1185">Reference proteome</keyword>
<keyword evidence="14" id="KW-0812">Transmembrane</keyword>
<evidence type="ECO:0000256" key="11">
    <source>
        <dbReference type="ARBA" id="ARBA00022833"/>
    </source>
</evidence>
<evidence type="ECO:0000259" key="15">
    <source>
        <dbReference type="PROSITE" id="PS50089"/>
    </source>
</evidence>
<dbReference type="GO" id="GO:0061630">
    <property type="term" value="F:ubiquitin protein ligase activity"/>
    <property type="evidence" value="ECO:0007669"/>
    <property type="project" value="UniProtKB-EC"/>
</dbReference>
<evidence type="ECO:0000256" key="13">
    <source>
        <dbReference type="SAM" id="MobiDB-lite"/>
    </source>
</evidence>
<dbReference type="Proteomes" id="UP001567538">
    <property type="component" value="Unassembled WGS sequence"/>
</dbReference>
<reference evidence="17 18" key="1">
    <citation type="submission" date="2024-06" db="EMBL/GenBank/DDBJ databases">
        <title>A chromosome level genome sequence of Diviner's sage (Salvia divinorum).</title>
        <authorList>
            <person name="Ford S.A."/>
            <person name="Ro D.-K."/>
            <person name="Ness R.W."/>
            <person name="Phillips M.A."/>
        </authorList>
    </citation>
    <scope>NUCLEOTIDE SEQUENCE [LARGE SCALE GENOMIC DNA]</scope>
    <source>
        <strain evidence="17">SAF-2024a</strain>
        <tissue evidence="17">Leaf</tissue>
    </source>
</reference>
<evidence type="ECO:0000256" key="1">
    <source>
        <dbReference type="ARBA" id="ARBA00001798"/>
    </source>
</evidence>
<dbReference type="InterPro" id="IPR031127">
    <property type="entry name" value="E3_UB_ligase_RBR"/>
</dbReference>
<organism evidence="17 18">
    <name type="scientific">Salvia divinorum</name>
    <name type="common">Maria pastora</name>
    <name type="synonym">Diviner's sage</name>
    <dbReference type="NCBI Taxonomy" id="28513"/>
    <lineage>
        <taxon>Eukaryota</taxon>
        <taxon>Viridiplantae</taxon>
        <taxon>Streptophyta</taxon>
        <taxon>Embryophyta</taxon>
        <taxon>Tracheophyta</taxon>
        <taxon>Spermatophyta</taxon>
        <taxon>Magnoliopsida</taxon>
        <taxon>eudicotyledons</taxon>
        <taxon>Gunneridae</taxon>
        <taxon>Pentapetalae</taxon>
        <taxon>asterids</taxon>
        <taxon>lamiids</taxon>
        <taxon>Lamiales</taxon>
        <taxon>Lamiaceae</taxon>
        <taxon>Nepetoideae</taxon>
        <taxon>Mentheae</taxon>
        <taxon>Salviinae</taxon>
        <taxon>Salvia</taxon>
        <taxon>Salvia subgen. Calosphace</taxon>
    </lineage>
</organism>
<evidence type="ECO:0000313" key="17">
    <source>
        <dbReference type="EMBL" id="KAL1541122.1"/>
    </source>
</evidence>
<protein>
    <recommendedName>
        <fullName evidence="5">RBR-type E3 ubiquitin transferase</fullName>
        <ecNumber evidence="5">2.3.2.31</ecNumber>
    </recommendedName>
</protein>
<evidence type="ECO:0000256" key="7">
    <source>
        <dbReference type="ARBA" id="ARBA00022723"/>
    </source>
</evidence>
<keyword evidence="17" id="KW-0012">Acyltransferase</keyword>
<keyword evidence="11" id="KW-0862">Zinc</keyword>
<feature type="domain" description="RING-type" evidence="15">
    <location>
        <begin position="43"/>
        <end position="91"/>
    </location>
</feature>
<comment type="caution">
    <text evidence="17">The sequence shown here is derived from an EMBL/GenBank/DDBJ whole genome shotgun (WGS) entry which is preliminary data.</text>
</comment>
<dbReference type="FunFam" id="3.30.40.10:FF:000230">
    <property type="entry name" value="RBR-type E3 ubiquitin transferase"/>
    <property type="match status" value="1"/>
</dbReference>
<dbReference type="PROSITE" id="PS51873">
    <property type="entry name" value="TRIAD"/>
    <property type="match status" value="1"/>
</dbReference>
<feature type="domain" description="RING-type" evidence="16">
    <location>
        <begin position="39"/>
        <end position="253"/>
    </location>
</feature>
<dbReference type="GO" id="GO:0008270">
    <property type="term" value="F:zinc ion binding"/>
    <property type="evidence" value="ECO:0007669"/>
    <property type="project" value="UniProtKB-KW"/>
</dbReference>
<accession>A0ABD1GAJ9</accession>
<comment type="function">
    <text evidence="3">Might act as an E3 ubiquitin-protein ligase, or as part of E3 complex, which accepts ubiquitin from specific E2 ubiquitin-conjugating enzymes and then transfers it to substrates.</text>
</comment>
<evidence type="ECO:0000256" key="9">
    <source>
        <dbReference type="ARBA" id="ARBA00022771"/>
    </source>
</evidence>
<dbReference type="InterPro" id="IPR017907">
    <property type="entry name" value="Znf_RING_CS"/>
</dbReference>
<comment type="catalytic activity">
    <reaction evidence="1">
        <text>[E2 ubiquitin-conjugating enzyme]-S-ubiquitinyl-L-cysteine + [acceptor protein]-L-lysine = [E2 ubiquitin-conjugating enzyme]-L-cysteine + [acceptor protein]-N(6)-ubiquitinyl-L-lysine.</text>
        <dbReference type="EC" id="2.3.2.31"/>
    </reaction>
</comment>
<dbReference type="AlphaFoldDB" id="A0ABD1GAJ9"/>
<dbReference type="PROSITE" id="PS50089">
    <property type="entry name" value="ZF_RING_2"/>
    <property type="match status" value="1"/>
</dbReference>
<dbReference type="Gene3D" id="1.20.120.1750">
    <property type="match status" value="1"/>
</dbReference>
<proteinExistence type="inferred from homology"/>
<dbReference type="Gene3D" id="3.30.40.10">
    <property type="entry name" value="Zinc/RING finger domain, C3HC4 (zinc finger)"/>
    <property type="match status" value="1"/>
</dbReference>
<evidence type="ECO:0000256" key="8">
    <source>
        <dbReference type="ARBA" id="ARBA00022737"/>
    </source>
</evidence>
<dbReference type="CDD" id="cd22584">
    <property type="entry name" value="Rcat_RBR_unk"/>
    <property type="match status" value="1"/>
</dbReference>
<dbReference type="Pfam" id="PF00097">
    <property type="entry name" value="zf-C3HC4"/>
    <property type="match status" value="1"/>
</dbReference>
<evidence type="ECO:0000256" key="5">
    <source>
        <dbReference type="ARBA" id="ARBA00012251"/>
    </source>
</evidence>
<name>A0ABD1GAJ9_SALDI</name>
<keyword evidence="7" id="KW-0479">Metal-binding</keyword>
<keyword evidence="8" id="KW-0677">Repeat</keyword>
<evidence type="ECO:0000256" key="12">
    <source>
        <dbReference type="PROSITE-ProRule" id="PRU00175"/>
    </source>
</evidence>
<dbReference type="InterPro" id="IPR002867">
    <property type="entry name" value="IBR_dom"/>
</dbReference>
<dbReference type="InterPro" id="IPR018957">
    <property type="entry name" value="Znf_C3HC4_RING-type"/>
</dbReference>
<dbReference type="PROSITE" id="PS00518">
    <property type="entry name" value="ZF_RING_1"/>
    <property type="match status" value="1"/>
</dbReference>
<feature type="compositionally biased region" description="Low complexity" evidence="13">
    <location>
        <begin position="17"/>
        <end position="28"/>
    </location>
</feature>
<dbReference type="EC" id="2.3.2.31" evidence="5"/>
<feature type="region of interest" description="Disordered" evidence="13">
    <location>
        <begin position="1"/>
        <end position="39"/>
    </location>
</feature>